<keyword evidence="7 8" id="KW-0472">Membrane</keyword>
<evidence type="ECO:0000256" key="2">
    <source>
        <dbReference type="ARBA" id="ARBA00022475"/>
    </source>
</evidence>
<protein>
    <recommendedName>
        <fullName evidence="9">Pycsar effector protein domain-containing protein</fullName>
    </recommendedName>
</protein>
<feature type="transmembrane region" description="Helical" evidence="8">
    <location>
        <begin position="138"/>
        <end position="157"/>
    </location>
</feature>
<proteinExistence type="predicted"/>
<dbReference type="AlphaFoldDB" id="A0AAE4A307"/>
<comment type="caution">
    <text evidence="10">The sequence shown here is derived from an EMBL/GenBank/DDBJ whole genome shotgun (WGS) entry which is preliminary data.</text>
</comment>
<keyword evidence="3 8" id="KW-0812">Transmembrane</keyword>
<comment type="subcellular location">
    <subcellularLocation>
        <location evidence="1">Cell membrane</location>
    </subcellularLocation>
</comment>
<keyword evidence="4" id="KW-0547">Nucleotide-binding</keyword>
<sequence length="158" mass="17147">MPTDDARFAMNQFSTLIVNADTKAALLTTALMLLVVQATARHRDITAVLPPDGPAEWAAALLLAAATGSAAVALTTLLLVIRPAIVGCEFSRYSWPTLARASLGRLDGYHADADRREAWVTAQTLARILDRKLRRIRVAFWWWLTAVATLIPGLVLAA</sequence>
<dbReference type="InterPro" id="IPR043760">
    <property type="entry name" value="PycTM_dom"/>
</dbReference>
<keyword evidence="11" id="KW-1185">Reference proteome</keyword>
<evidence type="ECO:0000256" key="1">
    <source>
        <dbReference type="ARBA" id="ARBA00004236"/>
    </source>
</evidence>
<evidence type="ECO:0000256" key="6">
    <source>
        <dbReference type="ARBA" id="ARBA00023118"/>
    </source>
</evidence>
<evidence type="ECO:0000256" key="5">
    <source>
        <dbReference type="ARBA" id="ARBA00022989"/>
    </source>
</evidence>
<evidence type="ECO:0000259" key="9">
    <source>
        <dbReference type="Pfam" id="PF18967"/>
    </source>
</evidence>
<feature type="domain" description="Pycsar effector protein" evidence="9">
    <location>
        <begin position="6"/>
        <end position="156"/>
    </location>
</feature>
<dbReference type="EMBL" id="JAVDYC010000001">
    <property type="protein sequence ID" value="MDR7328260.1"/>
    <property type="molecule type" value="Genomic_DNA"/>
</dbReference>
<dbReference type="Pfam" id="PF18967">
    <property type="entry name" value="PycTM"/>
    <property type="match status" value="1"/>
</dbReference>
<dbReference type="Proteomes" id="UP001183629">
    <property type="component" value="Unassembled WGS sequence"/>
</dbReference>
<keyword evidence="5 8" id="KW-1133">Transmembrane helix</keyword>
<reference evidence="10 11" key="1">
    <citation type="submission" date="2023-07" db="EMBL/GenBank/DDBJ databases">
        <title>Sequencing the genomes of 1000 actinobacteria strains.</title>
        <authorList>
            <person name="Klenk H.-P."/>
        </authorList>
    </citation>
    <scope>NUCLEOTIDE SEQUENCE [LARGE SCALE GENOMIC DNA]</scope>
    <source>
        <strain evidence="10 11">DSM 44711</strain>
    </source>
</reference>
<feature type="transmembrane region" description="Helical" evidence="8">
    <location>
        <begin position="57"/>
        <end position="81"/>
    </location>
</feature>
<dbReference type="RefSeq" id="WP_310429306.1">
    <property type="nucleotide sequence ID" value="NZ_JAVDYC010000001.1"/>
</dbReference>
<keyword evidence="2" id="KW-1003">Cell membrane</keyword>
<evidence type="ECO:0000256" key="4">
    <source>
        <dbReference type="ARBA" id="ARBA00022741"/>
    </source>
</evidence>
<evidence type="ECO:0000256" key="8">
    <source>
        <dbReference type="SAM" id="Phobius"/>
    </source>
</evidence>
<evidence type="ECO:0000313" key="11">
    <source>
        <dbReference type="Proteomes" id="UP001183629"/>
    </source>
</evidence>
<gene>
    <name evidence="10" type="ORF">J2S44_008510</name>
</gene>
<evidence type="ECO:0000313" key="10">
    <source>
        <dbReference type="EMBL" id="MDR7328260.1"/>
    </source>
</evidence>
<organism evidence="10 11">
    <name type="scientific">Catenuloplanes niger</name>
    <dbReference type="NCBI Taxonomy" id="587534"/>
    <lineage>
        <taxon>Bacteria</taxon>
        <taxon>Bacillati</taxon>
        <taxon>Actinomycetota</taxon>
        <taxon>Actinomycetes</taxon>
        <taxon>Micromonosporales</taxon>
        <taxon>Micromonosporaceae</taxon>
        <taxon>Catenuloplanes</taxon>
    </lineage>
</organism>
<accession>A0AAE4A307</accession>
<keyword evidence="6" id="KW-0051">Antiviral defense</keyword>
<evidence type="ECO:0000256" key="7">
    <source>
        <dbReference type="ARBA" id="ARBA00023136"/>
    </source>
</evidence>
<evidence type="ECO:0000256" key="3">
    <source>
        <dbReference type="ARBA" id="ARBA00022692"/>
    </source>
</evidence>
<name>A0AAE4A307_9ACTN</name>